<name>A0A5C8CJF5_9SPIR</name>
<dbReference type="Pfam" id="PF04313">
    <property type="entry name" value="HSDR_N"/>
    <property type="match status" value="1"/>
</dbReference>
<dbReference type="SMART" id="SM00487">
    <property type="entry name" value="DEXDc"/>
    <property type="match status" value="1"/>
</dbReference>
<evidence type="ECO:0000313" key="13">
    <source>
        <dbReference type="EMBL" id="TXJ12773.1"/>
    </source>
</evidence>
<dbReference type="PROSITE" id="PS51192">
    <property type="entry name" value="HELICASE_ATP_BIND_1"/>
    <property type="match status" value="1"/>
</dbReference>
<keyword evidence="5 10" id="KW-0680">Restriction system</keyword>
<dbReference type="InterPro" id="IPR055180">
    <property type="entry name" value="HsdR_RecA-like_helicase_dom_2"/>
</dbReference>
<dbReference type="InterPro" id="IPR014001">
    <property type="entry name" value="Helicase_ATP-bd"/>
</dbReference>
<dbReference type="InterPro" id="IPR027417">
    <property type="entry name" value="P-loop_NTPase"/>
</dbReference>
<comment type="function">
    <text evidence="10">Subunit R is required for both nuclease and ATPase activities, but not for modification.</text>
</comment>
<comment type="caution">
    <text evidence="13">The sequence shown here is derived from an EMBL/GenBank/DDBJ whole genome shotgun (WGS) entry which is preliminary data.</text>
</comment>
<keyword evidence="9 10" id="KW-0238">DNA-binding</keyword>
<evidence type="ECO:0000313" key="14">
    <source>
        <dbReference type="Proteomes" id="UP000325116"/>
    </source>
</evidence>
<keyword evidence="6" id="KW-0255">Endonuclease</keyword>
<dbReference type="Gene3D" id="3.90.1570.50">
    <property type="match status" value="1"/>
</dbReference>
<dbReference type="AlphaFoldDB" id="A0A5C8CJF5"/>
<evidence type="ECO:0000256" key="8">
    <source>
        <dbReference type="ARBA" id="ARBA00022840"/>
    </source>
</evidence>
<feature type="coiled-coil region" evidence="11">
    <location>
        <begin position="843"/>
        <end position="877"/>
    </location>
</feature>
<dbReference type="CDD" id="cd18800">
    <property type="entry name" value="SF2_C_EcoR124I-like"/>
    <property type="match status" value="1"/>
</dbReference>
<feature type="domain" description="Helicase ATP-binding" evidence="12">
    <location>
        <begin position="297"/>
        <end position="455"/>
    </location>
</feature>
<dbReference type="Proteomes" id="UP000325116">
    <property type="component" value="Unassembled WGS sequence"/>
</dbReference>
<dbReference type="Pfam" id="PF11867">
    <property type="entry name" value="T1RH-like_C"/>
    <property type="match status" value="1"/>
</dbReference>
<keyword evidence="3" id="KW-0540">Nuclease</keyword>
<dbReference type="Pfam" id="PF22679">
    <property type="entry name" value="T1R_D3-like"/>
    <property type="match status" value="1"/>
</dbReference>
<protein>
    <recommendedName>
        <fullName evidence="10">Type I restriction enzyme endonuclease subunit</fullName>
        <shortName evidence="10">R protein</shortName>
        <ecNumber evidence="10">3.1.21.3</ecNumber>
    </recommendedName>
</protein>
<dbReference type="EMBL" id="SAXT01000003">
    <property type="protein sequence ID" value="TXJ12773.1"/>
    <property type="molecule type" value="Genomic_DNA"/>
</dbReference>
<evidence type="ECO:0000259" key="12">
    <source>
        <dbReference type="PROSITE" id="PS51192"/>
    </source>
</evidence>
<evidence type="ECO:0000256" key="9">
    <source>
        <dbReference type="ARBA" id="ARBA00023125"/>
    </source>
</evidence>
<evidence type="ECO:0000256" key="5">
    <source>
        <dbReference type="ARBA" id="ARBA00022747"/>
    </source>
</evidence>
<dbReference type="InterPro" id="IPR004473">
    <property type="entry name" value="Restrct_endonuc_typeI_HsdR"/>
</dbReference>
<comment type="subunit">
    <text evidence="10">The type I restriction/modification system is composed of three polypeptides R, M and S.</text>
</comment>
<keyword evidence="8 10" id="KW-0067">ATP-binding</keyword>
<evidence type="ECO:0000256" key="4">
    <source>
        <dbReference type="ARBA" id="ARBA00022741"/>
    </source>
</evidence>
<dbReference type="InterPro" id="IPR051268">
    <property type="entry name" value="Type-I_R_enzyme_R_subunit"/>
</dbReference>
<gene>
    <name evidence="13" type="ORF">EPJ80_04005</name>
</gene>
<accession>A0A5C8CJF5</accession>
<dbReference type="EC" id="3.1.21.3" evidence="10"/>
<keyword evidence="7 10" id="KW-0378">Hydrolase</keyword>
<dbReference type="CDD" id="cd22332">
    <property type="entry name" value="HsdR_N"/>
    <property type="match status" value="1"/>
</dbReference>
<dbReference type="InterPro" id="IPR040980">
    <property type="entry name" value="SWI2_SNF2"/>
</dbReference>
<dbReference type="GO" id="GO:0009035">
    <property type="term" value="F:type I site-specific deoxyribonuclease activity"/>
    <property type="evidence" value="ECO:0007669"/>
    <property type="project" value="UniProtKB-EC"/>
</dbReference>
<evidence type="ECO:0000256" key="1">
    <source>
        <dbReference type="ARBA" id="ARBA00000851"/>
    </source>
</evidence>
<dbReference type="Gene3D" id="3.40.50.300">
    <property type="entry name" value="P-loop containing nucleotide triphosphate hydrolases"/>
    <property type="match status" value="2"/>
</dbReference>
<dbReference type="RefSeq" id="WP_147757997.1">
    <property type="nucleotide sequence ID" value="NZ_SAXT01000003.1"/>
</dbReference>
<evidence type="ECO:0000256" key="10">
    <source>
        <dbReference type="RuleBase" id="RU364115"/>
    </source>
</evidence>
<dbReference type="PANTHER" id="PTHR30195:SF15">
    <property type="entry name" value="TYPE I RESTRICTION ENZYME HINDI ENDONUCLEASE SUBUNIT"/>
    <property type="match status" value="1"/>
</dbReference>
<evidence type="ECO:0000256" key="2">
    <source>
        <dbReference type="ARBA" id="ARBA00008598"/>
    </source>
</evidence>
<dbReference type="NCBIfam" id="TIGR00348">
    <property type="entry name" value="hsdR"/>
    <property type="match status" value="1"/>
</dbReference>
<keyword evidence="11" id="KW-0175">Coiled coil</keyword>
<sequence>MPKEYSERFLQDKVIELFKKMGYKYLSREESFGERGNNKGNVLLKNILANKMNEFNYFVYDDKKYKFSEENIKQAINDLDVSLINGYLSANEKITEKLLKGEGYKENIGNKRESFNIRYIDFDNIENNAFHITEEFEVKRQNTEEKEKTKRPDLIVFINGIPLGIIELKKASVGIENAIEQMIGNQKEGEIRELFKFSQLLLCANDESVKYATAGTNKEFYSVWKDKEEDGKIKKELSEIIKDRKLDKIDITIYSLFKKERFLDILEYFIIFDGMVKKIARYNQYFAIKKTIKRINNIKDGKRDGGVIWHTQGSGKSLTMAMLTKIISRKINGAKVIVVADRIDLDEQISKTFQNTSISVNKANSGKHLTELIKNNKSVITTVINKFEKAFEEKIKIDSTDIFVLVDESHRTQYGDLANKMRKVFPNACYIGFTGTPLYKSEKSTAKKFGGFIDCYTIRDGLKDKVIVPLYYESRLIKLKILDEKSLDERYELITKDFTEEQKSDLQNKRVTENTINQNYNRLMKLASDIFNHYDKNLKNTNFNAMLAVSSKYQALKMKEIFDAYHNLETEVIISSESTENEEDENSENKKYVYKKWNELYGKYTNNERKYTEEIIKKFKDGNIDILIVVDKLLTGFDAPKAQVLYMDKELKDHALLQAIARVNRTCEGKDFGILIDYRGLLKNLDLALNKYDKLANYDSEDIEDAIFNLKEKIEEFKESCNKLINFLPELKSNKKDKLSLCRDLLYEKEKREEFYKLFSNYSKLLNICQFSGYFLESFNEEETNFYKELFKNCIELRKSLRLKYNEAIDFKEYEAKMQKLYDTFIGTEIEVKVLNKIPNILSEELEKEIEIFENDKDKAEAILNAASNMIKEKMEENPAFYEKLSEKIKRIIRDYESKRITEEEFLKEALEIKSEMRGENQEENLKYDERIRDNKCARAIYDNSEKYINYKEALIEFSLFVDKLFKEKSNKPDWQDIKSIRDDIMNDIDNKLDNLEDEGKIKKLENINIDNFLEVLMKIGLSAYSSN</sequence>
<evidence type="ECO:0000256" key="7">
    <source>
        <dbReference type="ARBA" id="ARBA00022801"/>
    </source>
</evidence>
<keyword evidence="4 10" id="KW-0547">Nucleotide-binding</keyword>
<dbReference type="PANTHER" id="PTHR30195">
    <property type="entry name" value="TYPE I SITE-SPECIFIC DEOXYRIBONUCLEASE PROTEIN SUBUNIT M AND R"/>
    <property type="match status" value="1"/>
</dbReference>
<dbReference type="GO" id="GO:0003677">
    <property type="term" value="F:DNA binding"/>
    <property type="evidence" value="ECO:0007669"/>
    <property type="project" value="UniProtKB-KW"/>
</dbReference>
<comment type="similarity">
    <text evidence="2 10">Belongs to the HsdR family.</text>
</comment>
<comment type="catalytic activity">
    <reaction evidence="1 10">
        <text>Endonucleolytic cleavage of DNA to give random double-stranded fragments with terminal 5'-phosphates, ATP is simultaneously hydrolyzed.</text>
        <dbReference type="EC" id="3.1.21.3"/>
    </reaction>
</comment>
<dbReference type="GO" id="GO:0005524">
    <property type="term" value="F:ATP binding"/>
    <property type="evidence" value="ECO:0007669"/>
    <property type="project" value="UniProtKB-KW"/>
</dbReference>
<dbReference type="CDD" id="cd18030">
    <property type="entry name" value="DEXHc_RE_I_HsdR"/>
    <property type="match status" value="1"/>
</dbReference>
<evidence type="ECO:0000256" key="6">
    <source>
        <dbReference type="ARBA" id="ARBA00022759"/>
    </source>
</evidence>
<dbReference type="Pfam" id="PF18766">
    <property type="entry name" value="SWI2_SNF2"/>
    <property type="match status" value="1"/>
</dbReference>
<reference evidence="13 14" key="1">
    <citation type="journal article" date="1992" name="Lakartidningen">
        <title>[Penicillin V and not amoxicillin is the first choice preparation in acute otitis].</title>
        <authorList>
            <person name="Kamme C."/>
            <person name="Lundgren K."/>
            <person name="Prellner K."/>
        </authorList>
    </citation>
    <scope>NUCLEOTIDE SEQUENCE [LARGE SCALE GENOMIC DNA]</scope>
    <source>
        <strain evidence="13 14">W1</strain>
    </source>
</reference>
<proteinExistence type="inferred from homology"/>
<dbReference type="SUPFAM" id="SSF52540">
    <property type="entry name" value="P-loop containing nucleoside triphosphate hydrolases"/>
    <property type="match status" value="2"/>
</dbReference>
<dbReference type="GO" id="GO:0009307">
    <property type="term" value="P:DNA restriction-modification system"/>
    <property type="evidence" value="ECO:0007669"/>
    <property type="project" value="UniProtKB-KW"/>
</dbReference>
<evidence type="ECO:0000256" key="3">
    <source>
        <dbReference type="ARBA" id="ARBA00022722"/>
    </source>
</evidence>
<evidence type="ECO:0000256" key="11">
    <source>
        <dbReference type="SAM" id="Coils"/>
    </source>
</evidence>
<dbReference type="InterPro" id="IPR007409">
    <property type="entry name" value="Restrct_endonuc_type1_HsdR_N"/>
</dbReference>
<dbReference type="InterPro" id="IPR021810">
    <property type="entry name" value="T1RH-like_C"/>
</dbReference>
<organism evidence="13 14">
    <name type="scientific">Brachyspira aalborgi</name>
    <dbReference type="NCBI Taxonomy" id="29522"/>
    <lineage>
        <taxon>Bacteria</taxon>
        <taxon>Pseudomonadati</taxon>
        <taxon>Spirochaetota</taxon>
        <taxon>Spirochaetia</taxon>
        <taxon>Brachyspirales</taxon>
        <taxon>Brachyspiraceae</taxon>
        <taxon>Brachyspira</taxon>
    </lineage>
</organism>